<dbReference type="Proteomes" id="UP000745577">
    <property type="component" value="Unassembled WGS sequence"/>
</dbReference>
<protein>
    <submittedName>
        <fullName evidence="7">Rod shape-determining protein RodA</fullName>
    </submittedName>
</protein>
<feature type="transmembrane region" description="Helical" evidence="6">
    <location>
        <begin position="365"/>
        <end position="385"/>
    </location>
</feature>
<keyword evidence="4 6" id="KW-1133">Transmembrane helix</keyword>
<comment type="caution">
    <text evidence="7">The sequence shown here is derived from an EMBL/GenBank/DDBJ whole genome shotgun (WGS) entry which is preliminary data.</text>
</comment>
<dbReference type="GO" id="GO:0005886">
    <property type="term" value="C:plasma membrane"/>
    <property type="evidence" value="ECO:0007669"/>
    <property type="project" value="TreeGrafter"/>
</dbReference>
<feature type="transmembrane region" description="Helical" evidence="6">
    <location>
        <begin position="73"/>
        <end position="95"/>
    </location>
</feature>
<accession>A0A955I9J6</accession>
<dbReference type="InterPro" id="IPR001182">
    <property type="entry name" value="FtsW/RodA"/>
</dbReference>
<feature type="transmembrane region" description="Helical" evidence="6">
    <location>
        <begin position="431"/>
        <end position="449"/>
    </location>
</feature>
<dbReference type="PANTHER" id="PTHR30474">
    <property type="entry name" value="CELL CYCLE PROTEIN"/>
    <property type="match status" value="1"/>
</dbReference>
<evidence type="ECO:0000256" key="1">
    <source>
        <dbReference type="ARBA" id="ARBA00004141"/>
    </source>
</evidence>
<proteinExistence type="predicted"/>
<feature type="transmembrane region" description="Helical" evidence="6">
    <location>
        <begin position="271"/>
        <end position="291"/>
    </location>
</feature>
<feature type="transmembrane region" description="Helical" evidence="6">
    <location>
        <begin position="212"/>
        <end position="229"/>
    </location>
</feature>
<sequence>MNFKRLFKQDFIITFVILVLLGIGTLVIFSTTYNTQSSDLLTKQIILITIGLTIYFALILVDINWFKVFSIQLILYIFIISTLLYAVLFGSTIAGTNRWIDLGFFAFQPSEYSKVLIIMFISLIFSSENLPLKENLREIRNSFHKEHGVKHNIKDLILKVVNDREFRGFFYVLIYVIPIVVLTFIQPSLGNTIIIIGLTLFTLFFSTKFQTVLLKIILLGFLTFFFIKNFIRFDTGTAGFSFSSDVDNYFVLISSIIIFVLFTFFIKVKWWFVLSIALTTTLFLFSSIFAWNQLLGNYQRERVLTFVEGPEADPLGSGYQIIQSKIAIGSGQLFGRGFLQGTQSSLHILTQAHTDFAFASMSEQFGFVGALLLLSTYLILLLRILKIAKETKSDFGRNLAFGVVGLLLIHIFINIGMNLGKLPVTGIPLPLVSYGGSSVLMTLIVLGLIQSVHASRRPVDMADSLMLTSLAGNKSE</sequence>
<dbReference type="PANTHER" id="PTHR30474:SF1">
    <property type="entry name" value="PEPTIDOGLYCAN GLYCOSYLTRANSFERASE MRDB"/>
    <property type="match status" value="1"/>
</dbReference>
<reference evidence="7" key="2">
    <citation type="journal article" date="2021" name="Microbiome">
        <title>Successional dynamics and alternative stable states in a saline activated sludge microbial community over 9 years.</title>
        <authorList>
            <person name="Wang Y."/>
            <person name="Ye J."/>
            <person name="Ju F."/>
            <person name="Liu L."/>
            <person name="Boyd J.A."/>
            <person name="Deng Y."/>
            <person name="Parks D.H."/>
            <person name="Jiang X."/>
            <person name="Yin X."/>
            <person name="Woodcroft B.J."/>
            <person name="Tyson G.W."/>
            <person name="Hugenholtz P."/>
            <person name="Polz M.F."/>
            <person name="Zhang T."/>
        </authorList>
    </citation>
    <scope>NUCLEOTIDE SEQUENCE</scope>
    <source>
        <strain evidence="7">HKST-UBA15</strain>
    </source>
</reference>
<feature type="transmembrane region" description="Helical" evidence="6">
    <location>
        <begin position="115"/>
        <end position="132"/>
    </location>
</feature>
<keyword evidence="3" id="KW-0133">Cell shape</keyword>
<comment type="subcellular location">
    <subcellularLocation>
        <location evidence="1">Membrane</location>
        <topology evidence="1">Multi-pass membrane protein</topology>
    </subcellularLocation>
</comment>
<feature type="transmembrane region" description="Helical" evidence="6">
    <location>
        <begin position="168"/>
        <end position="185"/>
    </location>
</feature>
<evidence type="ECO:0000256" key="6">
    <source>
        <dbReference type="SAM" id="Phobius"/>
    </source>
</evidence>
<evidence type="ECO:0000313" key="7">
    <source>
        <dbReference type="EMBL" id="MCA9380286.1"/>
    </source>
</evidence>
<feature type="transmembrane region" description="Helical" evidence="6">
    <location>
        <begin position="191"/>
        <end position="207"/>
    </location>
</feature>
<dbReference type="AlphaFoldDB" id="A0A955I9J6"/>
<dbReference type="GO" id="GO:0008360">
    <property type="term" value="P:regulation of cell shape"/>
    <property type="evidence" value="ECO:0007669"/>
    <property type="project" value="UniProtKB-KW"/>
</dbReference>
<keyword evidence="5 6" id="KW-0472">Membrane</keyword>
<evidence type="ECO:0000313" key="8">
    <source>
        <dbReference type="Proteomes" id="UP000745577"/>
    </source>
</evidence>
<dbReference type="Pfam" id="PF01098">
    <property type="entry name" value="FTSW_RODA_SPOVE"/>
    <property type="match status" value="2"/>
</dbReference>
<reference evidence="7" key="1">
    <citation type="submission" date="2020-04" db="EMBL/GenBank/DDBJ databases">
        <authorList>
            <person name="Zhang T."/>
        </authorList>
    </citation>
    <scope>NUCLEOTIDE SEQUENCE</scope>
    <source>
        <strain evidence="7">HKST-UBA15</strain>
    </source>
</reference>
<dbReference type="EMBL" id="JAGQLL010000045">
    <property type="protein sequence ID" value="MCA9380286.1"/>
    <property type="molecule type" value="Genomic_DNA"/>
</dbReference>
<dbReference type="GO" id="GO:0015648">
    <property type="term" value="F:lipid-linked peptidoglycan transporter activity"/>
    <property type="evidence" value="ECO:0007669"/>
    <property type="project" value="TreeGrafter"/>
</dbReference>
<dbReference type="NCBIfam" id="NF037961">
    <property type="entry name" value="RodA_shape"/>
    <property type="match status" value="1"/>
</dbReference>
<feature type="transmembrane region" description="Helical" evidence="6">
    <location>
        <begin position="249"/>
        <end position="266"/>
    </location>
</feature>
<dbReference type="GO" id="GO:0051301">
    <property type="term" value="P:cell division"/>
    <property type="evidence" value="ECO:0007669"/>
    <property type="project" value="InterPro"/>
</dbReference>
<feature type="transmembrane region" description="Helical" evidence="6">
    <location>
        <begin position="397"/>
        <end position="419"/>
    </location>
</feature>
<gene>
    <name evidence="7" type="primary">rodA</name>
    <name evidence="7" type="ORF">KC675_03865</name>
</gene>
<name>A0A955I9J6_9BACT</name>
<feature type="transmembrane region" description="Helical" evidence="6">
    <location>
        <begin position="45"/>
        <end position="66"/>
    </location>
</feature>
<evidence type="ECO:0000256" key="4">
    <source>
        <dbReference type="ARBA" id="ARBA00022989"/>
    </source>
</evidence>
<dbReference type="GO" id="GO:0032153">
    <property type="term" value="C:cell division site"/>
    <property type="evidence" value="ECO:0007669"/>
    <property type="project" value="TreeGrafter"/>
</dbReference>
<evidence type="ECO:0000256" key="2">
    <source>
        <dbReference type="ARBA" id="ARBA00022692"/>
    </source>
</evidence>
<evidence type="ECO:0000256" key="3">
    <source>
        <dbReference type="ARBA" id="ARBA00022960"/>
    </source>
</evidence>
<organism evidence="7 8">
    <name type="scientific">Candidatus Dojkabacteria bacterium</name>
    <dbReference type="NCBI Taxonomy" id="2099670"/>
    <lineage>
        <taxon>Bacteria</taxon>
        <taxon>Candidatus Dojkabacteria</taxon>
    </lineage>
</organism>
<evidence type="ECO:0000256" key="5">
    <source>
        <dbReference type="ARBA" id="ARBA00023136"/>
    </source>
</evidence>
<feature type="transmembrane region" description="Helical" evidence="6">
    <location>
        <begin position="12"/>
        <end position="33"/>
    </location>
</feature>
<keyword evidence="2 6" id="KW-0812">Transmembrane</keyword>